<dbReference type="RefSeq" id="WP_068957628.1">
    <property type="nucleotide sequence ID" value="NZ_LGLV01000017.1"/>
</dbReference>
<dbReference type="Gene3D" id="3.40.50.720">
    <property type="entry name" value="NAD(P)-binding Rossmann-like Domain"/>
    <property type="match status" value="1"/>
</dbReference>
<accession>A0A1C7NVA4</accession>
<dbReference type="Pfam" id="PF03435">
    <property type="entry name" value="Sacchrp_dh_NADP"/>
    <property type="match status" value="1"/>
</dbReference>
<dbReference type="InterPro" id="IPR036291">
    <property type="entry name" value="NAD(P)-bd_dom_sf"/>
</dbReference>
<dbReference type="InterPro" id="IPR005097">
    <property type="entry name" value="Sacchrp_dh_NADP-bd"/>
</dbReference>
<dbReference type="OrthoDB" id="528778at2"/>
<dbReference type="Pfam" id="PF13761">
    <property type="entry name" value="DUF4166"/>
    <property type="match status" value="1"/>
</dbReference>
<dbReference type="Proteomes" id="UP000093111">
    <property type="component" value="Unassembled WGS sequence"/>
</dbReference>
<dbReference type="PANTHER" id="PTHR43796">
    <property type="entry name" value="CARBOXYNORSPERMIDINE SYNTHASE"/>
    <property type="match status" value="1"/>
</dbReference>
<feature type="domain" description="Saccharopine dehydrogenase NADP binding" evidence="1">
    <location>
        <begin position="8"/>
        <end position="134"/>
    </location>
</feature>
<dbReference type="PATRIC" id="fig|1612624.7.peg.2671"/>
<evidence type="ECO:0000313" key="3">
    <source>
        <dbReference type="EMBL" id="OBZ92941.1"/>
    </source>
</evidence>
<gene>
    <name evidence="3" type="ORF">ADU59_24840</name>
</gene>
<dbReference type="SUPFAM" id="SSF51735">
    <property type="entry name" value="NAD(P)-binding Rossmann-fold domains"/>
    <property type="match status" value="1"/>
</dbReference>
<dbReference type="EMBL" id="LGLV01000017">
    <property type="protein sequence ID" value="OBZ92941.1"/>
    <property type="molecule type" value="Genomic_DNA"/>
</dbReference>
<dbReference type="InterPro" id="IPR025311">
    <property type="entry name" value="DUF4166"/>
</dbReference>
<evidence type="ECO:0000259" key="1">
    <source>
        <dbReference type="Pfam" id="PF03435"/>
    </source>
</evidence>
<feature type="domain" description="DUF4166" evidence="2">
    <location>
        <begin position="400"/>
        <end position="559"/>
    </location>
</feature>
<protein>
    <submittedName>
        <fullName evidence="3">Saccharopine dehydrogenase</fullName>
    </submittedName>
</protein>
<evidence type="ECO:0000313" key="4">
    <source>
        <dbReference type="Proteomes" id="UP000093111"/>
    </source>
</evidence>
<keyword evidence="4" id="KW-1185">Reference proteome</keyword>
<dbReference type="STRING" id="1612624.ADU59_24840"/>
<comment type="caution">
    <text evidence="3">The sequence shown here is derived from an EMBL/GenBank/DDBJ whole genome shotgun (WGS) entry which is preliminary data.</text>
</comment>
<dbReference type="PANTHER" id="PTHR43796:SF2">
    <property type="entry name" value="CARBOXYNORSPERMIDINE SYNTHASE"/>
    <property type="match status" value="1"/>
</dbReference>
<proteinExistence type="predicted"/>
<dbReference type="AlphaFoldDB" id="A0A1C7NVA4"/>
<reference evidence="3 4" key="1">
    <citation type="journal article" date="2016" name="Syst. Appl. Microbiol.">
        <title>Pararhizobium polonicum sp. nov. isolated from tumors on stone fruit rootstocks.</title>
        <authorList>
            <person name="Pulawska J."/>
            <person name="Kuzmanovic N."/>
            <person name="Willems A."/>
            <person name="Pothier J.F."/>
        </authorList>
    </citation>
    <scope>NUCLEOTIDE SEQUENCE [LARGE SCALE GENOMIC DNA]</scope>
    <source>
        <strain evidence="3 4">F5.1</strain>
    </source>
</reference>
<organism evidence="3 4">
    <name type="scientific">Pararhizobium polonicum</name>
    <dbReference type="NCBI Taxonomy" id="1612624"/>
    <lineage>
        <taxon>Bacteria</taxon>
        <taxon>Pseudomonadati</taxon>
        <taxon>Pseudomonadota</taxon>
        <taxon>Alphaproteobacteria</taxon>
        <taxon>Hyphomicrobiales</taxon>
        <taxon>Rhizobiaceae</taxon>
        <taxon>Rhizobium/Agrobacterium group</taxon>
        <taxon>Pararhizobium</taxon>
    </lineage>
</organism>
<name>A0A1C7NVA4_9HYPH</name>
<sequence length="564" mass="59922">MSGERLRILILGGYGTFGGRLVRLLADEPRLTLLIAGRSLDKATAFIGAVDAKATLVPAVMDRSGDSGPLLSTLNLDLLIDASGPFQDAGPDPYRLVKTCIALGICYLDLADATTFVAGISSLDDAAKANGVFALSGCSSFPALSFAALAALKPGFAKIETVTSGIAPSPKVRMGLNVIKAVSSYAGKPVALRRDGKPTTGYGLMDGVHWTIAPPGGIPLKSRRFALADAPDLVLLPRVLPGLKSAFIGAGTEPQILQRLLGLCGWLVRLKLLPALAPFASLFHRVSQRLGFGEHRGGMFVTVTGTAIDGGRLARSWHLIAEGDDGPFIPAMAAEAIVYGWLSSRKPQPGARPATGELTLAEFAPLFSRFSIRSGIRDDSPSGETAPLYRRMLAGAWNGLPPAIAAMHDSAATRTVEGRATVERGTGLAARIIAAIIGFPAANPDIPVSVRFECADGRETWIRTFGKTSFRSVQSAGTGRDTYLLAEDFGPFRVLIALVPDKGRLRLVIRGWRFLGLPLPLFLAPGGETFEEERDGTFRFHVEISSRLTGLIVRYTGWLRPQAG</sequence>
<evidence type="ECO:0000259" key="2">
    <source>
        <dbReference type="Pfam" id="PF13761"/>
    </source>
</evidence>